<dbReference type="EMBL" id="PDXF01000101">
    <property type="protein sequence ID" value="RYN88324.1"/>
    <property type="molecule type" value="Genomic_DNA"/>
</dbReference>
<organism evidence="3 4">
    <name type="scientific">Alternaria tenuissima</name>
    <dbReference type="NCBI Taxonomy" id="119927"/>
    <lineage>
        <taxon>Eukaryota</taxon>
        <taxon>Fungi</taxon>
        <taxon>Dikarya</taxon>
        <taxon>Ascomycota</taxon>
        <taxon>Pezizomycotina</taxon>
        <taxon>Dothideomycetes</taxon>
        <taxon>Pleosporomycetidae</taxon>
        <taxon>Pleosporales</taxon>
        <taxon>Pleosporineae</taxon>
        <taxon>Pleosporaceae</taxon>
        <taxon>Alternaria</taxon>
        <taxon>Alternaria sect. Alternaria</taxon>
        <taxon>Alternaria alternata complex</taxon>
    </lineage>
</organism>
<evidence type="ECO:0000313" key="3">
    <source>
        <dbReference type="EMBL" id="RYN88324.1"/>
    </source>
</evidence>
<keyword evidence="2" id="KW-0812">Transmembrane</keyword>
<feature type="compositionally biased region" description="Basic and acidic residues" evidence="1">
    <location>
        <begin position="465"/>
        <end position="479"/>
    </location>
</feature>
<evidence type="ECO:0000256" key="1">
    <source>
        <dbReference type="SAM" id="MobiDB-lite"/>
    </source>
</evidence>
<feature type="region of interest" description="Disordered" evidence="1">
    <location>
        <begin position="465"/>
        <end position="498"/>
    </location>
</feature>
<protein>
    <submittedName>
        <fullName evidence="3">Uncharacterized protein</fullName>
    </submittedName>
</protein>
<name>A0ABY0FSQ4_9PLEO</name>
<accession>A0ABY0FSQ4</accession>
<evidence type="ECO:0000313" key="4">
    <source>
        <dbReference type="Proteomes" id="UP000293195"/>
    </source>
</evidence>
<gene>
    <name evidence="3" type="ORF">AA0119_g11947</name>
</gene>
<keyword evidence="2" id="KW-0472">Membrane</keyword>
<reference evidence="4" key="1">
    <citation type="journal article" date="2019" name="bioRxiv">
        <title>Genomics, evolutionary history and diagnostics of the Alternaria alternata species group including apple and Asian pear pathotypes.</title>
        <authorList>
            <person name="Armitage A.D."/>
            <person name="Cockerton H.M."/>
            <person name="Sreenivasaprasad S."/>
            <person name="Woodhall J.W."/>
            <person name="Lane C.R."/>
            <person name="Harrison R.J."/>
            <person name="Clarkson J.P."/>
        </authorList>
    </citation>
    <scope>NUCLEOTIDE SEQUENCE [LARGE SCALE GENOMIC DNA]</scope>
    <source>
        <strain evidence="4">FERA 635</strain>
    </source>
</reference>
<feature type="transmembrane region" description="Helical" evidence="2">
    <location>
        <begin position="368"/>
        <end position="391"/>
    </location>
</feature>
<keyword evidence="2" id="KW-1133">Transmembrane helix</keyword>
<proteinExistence type="predicted"/>
<sequence length="517" mass="57472">MGYITRSNLIVGEISRLAQVNKENTSYELSFIGTTLDCKTTNRSMESTILQLEHVTPADDSGKSWKIQHPEPVCVLTNNVDSGPWPGNTSITYRVAHYQDTLQYWPCLDKEQWIPAINGSGTMDTQYVDFPGAGIHVVVPITETVCYPKIVEYHVTISDALGAQHTSYVIKDDISMPVYTKYLENFDGNLTQFAQLSDALVIYRDFSMNLNQSGTGFVGNNFDGNLTQFAQLSDALVIHRDFSMNLNQSGTGFVGNNFEYPSMSNETKSYRNENGTVVETCMLKTVLTDETKITDSPQDIWPLGVFERRLHQRDMYYSCPAFDPDMANELLINTTISALSLNQRFDMVNGTETRGFNAYRFENKLAFFLPYGLSLTLAVPILALGFIALYVQNHGVSAISGGFLQLLMTTTGRTSPEAVVTKGSGTLGGYENVSNELREMEVRFGELIEVKGDDLKETDTLLSGHEGHADMQDVDRPQSDIETASGTERREQSASVVRRAGFGTVHEVGPFRKKGEL</sequence>
<evidence type="ECO:0000256" key="2">
    <source>
        <dbReference type="SAM" id="Phobius"/>
    </source>
</evidence>
<keyword evidence="4" id="KW-1185">Reference proteome</keyword>
<comment type="caution">
    <text evidence="3">The sequence shown here is derived from an EMBL/GenBank/DDBJ whole genome shotgun (WGS) entry which is preliminary data.</text>
</comment>
<dbReference type="Proteomes" id="UP000293195">
    <property type="component" value="Unassembled WGS sequence"/>
</dbReference>